<dbReference type="OMA" id="VQKPIFY"/>
<gene>
    <name evidence="1" type="ORF">X975_11974</name>
</gene>
<sequence>MLLLMLASATDKDLKLKGLMSDLVQKPIFYAGEVRSTDRDLGDPCSFSFECDSGCCLQEENGKRRCSRKMKKDERCSVSQVKLDLYRHYCPCEKGNKYCSDDHEPRCKA</sequence>
<proteinExistence type="predicted"/>
<keyword evidence="2" id="KW-1185">Reference proteome</keyword>
<dbReference type="Proteomes" id="UP000054359">
    <property type="component" value="Unassembled WGS sequence"/>
</dbReference>
<protein>
    <submittedName>
        <fullName evidence="1">Uncharacterized protein</fullName>
    </submittedName>
</protein>
<accession>A0A087TCJ2</accession>
<name>A0A087TCJ2_STEMI</name>
<feature type="non-terminal residue" evidence="1">
    <location>
        <position position="109"/>
    </location>
</feature>
<dbReference type="OrthoDB" id="6487910at2759"/>
<dbReference type="AlphaFoldDB" id="A0A087TCJ2"/>
<evidence type="ECO:0000313" key="2">
    <source>
        <dbReference type="Proteomes" id="UP000054359"/>
    </source>
</evidence>
<evidence type="ECO:0000313" key="1">
    <source>
        <dbReference type="EMBL" id="KFM62831.1"/>
    </source>
</evidence>
<dbReference type="EMBL" id="KK114590">
    <property type="protein sequence ID" value="KFM62831.1"/>
    <property type="molecule type" value="Genomic_DNA"/>
</dbReference>
<organism evidence="1 2">
    <name type="scientific">Stegodyphus mimosarum</name>
    <name type="common">African social velvet spider</name>
    <dbReference type="NCBI Taxonomy" id="407821"/>
    <lineage>
        <taxon>Eukaryota</taxon>
        <taxon>Metazoa</taxon>
        <taxon>Ecdysozoa</taxon>
        <taxon>Arthropoda</taxon>
        <taxon>Chelicerata</taxon>
        <taxon>Arachnida</taxon>
        <taxon>Araneae</taxon>
        <taxon>Araneomorphae</taxon>
        <taxon>Entelegynae</taxon>
        <taxon>Eresoidea</taxon>
        <taxon>Eresidae</taxon>
        <taxon>Stegodyphus</taxon>
    </lineage>
</organism>
<reference evidence="1 2" key="1">
    <citation type="submission" date="2013-11" db="EMBL/GenBank/DDBJ databases">
        <title>Genome sequencing of Stegodyphus mimosarum.</title>
        <authorList>
            <person name="Bechsgaard J."/>
        </authorList>
    </citation>
    <scope>NUCLEOTIDE SEQUENCE [LARGE SCALE GENOMIC DNA]</scope>
</reference>
<dbReference type="Gene3D" id="2.10.80.10">
    <property type="entry name" value="Lipase, subunit A"/>
    <property type="match status" value="1"/>
</dbReference>